<dbReference type="InterPro" id="IPR003111">
    <property type="entry name" value="Lon_prtase_N"/>
</dbReference>
<accession>A0A1S7LHX8</accession>
<feature type="domain" description="Lon N-terminal" evidence="1">
    <location>
        <begin position="2"/>
        <end position="112"/>
    </location>
</feature>
<gene>
    <name evidence="2" type="ORF">MAGMO_1546</name>
</gene>
<dbReference type="SUPFAM" id="SSF88697">
    <property type="entry name" value="PUA domain-like"/>
    <property type="match status" value="1"/>
</dbReference>
<dbReference type="AlphaFoldDB" id="A0A1S7LHX8"/>
<protein>
    <submittedName>
        <fullName evidence="2">Peptidase S16, lon-like protein</fullName>
    </submittedName>
</protein>
<organism evidence="2">
    <name type="scientific">Magnetococcus massalia (strain MO-1)</name>
    <dbReference type="NCBI Taxonomy" id="451514"/>
    <lineage>
        <taxon>Bacteria</taxon>
        <taxon>Pseudomonadati</taxon>
        <taxon>Pseudomonadota</taxon>
        <taxon>Magnetococcia</taxon>
        <taxon>Magnetococcales</taxon>
        <taxon>Magnetococcaceae</taxon>
        <taxon>Magnetococcus</taxon>
    </lineage>
</organism>
<dbReference type="PANTHER" id="PTHR46732:SF8">
    <property type="entry name" value="ATP-DEPENDENT PROTEASE LA (LON) DOMAIN PROTEIN"/>
    <property type="match status" value="1"/>
</dbReference>
<dbReference type="InterPro" id="IPR046336">
    <property type="entry name" value="Lon_prtase_N_sf"/>
</dbReference>
<proteinExistence type="predicted"/>
<dbReference type="Gene3D" id="2.30.130.40">
    <property type="entry name" value="LON domain-like"/>
    <property type="match status" value="1"/>
</dbReference>
<evidence type="ECO:0000313" key="2">
    <source>
        <dbReference type="EMBL" id="CRH05734.1"/>
    </source>
</evidence>
<evidence type="ECO:0000259" key="1">
    <source>
        <dbReference type="Pfam" id="PF02190"/>
    </source>
</evidence>
<dbReference type="InterPro" id="IPR015947">
    <property type="entry name" value="PUA-like_sf"/>
</dbReference>
<dbReference type="EMBL" id="LO017727">
    <property type="protein sequence ID" value="CRH05734.1"/>
    <property type="molecule type" value="Genomic_DNA"/>
</dbReference>
<name>A0A1S7LHX8_MAGMO</name>
<reference evidence="2" key="1">
    <citation type="submission" date="2015-04" db="EMBL/GenBank/DDBJ databases">
        <authorList>
            <person name="Syromyatnikov M.Y."/>
            <person name="Popov V.N."/>
        </authorList>
    </citation>
    <scope>NUCLEOTIDE SEQUENCE</scope>
    <source>
        <strain evidence="2">MO-1</strain>
    </source>
</reference>
<dbReference type="Pfam" id="PF02190">
    <property type="entry name" value="LON_substr_bdg"/>
    <property type="match status" value="1"/>
</dbReference>
<sequence>MEIPLFPLHAELQPGDHLELRIFEPRYLQMIKRVAGKKEGFGIVQIVAGSDAGPTPVIVDHGILATLVDFEARPDGLLGIKVLGERTFKIDKTWVLDDGLMMGEVTLHDDLPPAQGS</sequence>
<dbReference type="PANTHER" id="PTHR46732">
    <property type="entry name" value="ATP-DEPENDENT PROTEASE LA (LON) DOMAIN PROTEIN"/>
    <property type="match status" value="1"/>
</dbReference>